<protein>
    <recommendedName>
        <fullName evidence="7">Citrate transporter-like domain-containing protein</fullName>
    </recommendedName>
</protein>
<dbReference type="VEuPathDB" id="VectorBase:GPPI045898"/>
<keyword evidence="5 6" id="KW-0472">Membrane</keyword>
<evidence type="ECO:0000256" key="6">
    <source>
        <dbReference type="SAM" id="Phobius"/>
    </source>
</evidence>
<keyword evidence="4 6" id="KW-1133">Transmembrane helix</keyword>
<feature type="transmembrane region" description="Helical" evidence="6">
    <location>
        <begin position="501"/>
        <end position="527"/>
    </location>
</feature>
<feature type="transmembrane region" description="Helical" evidence="6">
    <location>
        <begin position="239"/>
        <end position="268"/>
    </location>
</feature>
<evidence type="ECO:0000259" key="7">
    <source>
        <dbReference type="Pfam" id="PF03600"/>
    </source>
</evidence>
<evidence type="ECO:0000313" key="9">
    <source>
        <dbReference type="Proteomes" id="UP000092460"/>
    </source>
</evidence>
<dbReference type="PANTHER" id="PTHR10283">
    <property type="entry name" value="SOLUTE CARRIER FAMILY 13 MEMBER"/>
    <property type="match status" value="1"/>
</dbReference>
<dbReference type="EnsemblMetazoa" id="GPPI045898-RA">
    <property type="protein sequence ID" value="GPPI045898-PA"/>
    <property type="gene ID" value="GPPI045898"/>
</dbReference>
<evidence type="ECO:0000256" key="1">
    <source>
        <dbReference type="ARBA" id="ARBA00004141"/>
    </source>
</evidence>
<sequence length="539" mass="60391">MEDEDDTTNKGCKPFWKYHWKGVFNLCTGILLAPLLFLENRAFAVLYVFLVMYFWWAFESTTPAAPSLLPMIVFPVFGVLHSEETCMSYTMNAQFVFMFSCFVATTLESSNASAYIAYKWVSSFSHEPRRLHITICLMSYLLSLCVQDAIVCALMIPLSRGIVQVLENISIGHLYNETIEVKEDQPATPTRLTIGFLLGVAFSTHIGGLATLSGSDTGYKLKMLYDDIIPGAKSGPITYVTYLAIAGPLSFILFLITLVYLQVIYLGLFRRNSPTNLMYDNEASKDAIKVALDELPSMDLHQAMAITFWVFCYVLTFFLEPMFMPGIAESISRVVVKHSAVAMLICLFLFYLPNAVDFLPYFICRKPKSYKTILSLLRWNNAQTTMPWNYFLVHGSSMAMAAGMKRTQWQACVNVFSNLNAQLQVALWVLTVGSISVIGKNYLVADFFIPWSMFLNSSALPHPGQLMYAIALACRMTFFLPVSSVSNCFACGWMNIRAKDVMMASAVPILAGLILSIIFTVAFVPLLHHDFGNIMDSAT</sequence>
<feature type="transmembrane region" description="Helical" evidence="6">
    <location>
        <begin position="64"/>
        <end position="83"/>
    </location>
</feature>
<keyword evidence="2" id="KW-0813">Transport</keyword>
<keyword evidence="9" id="KW-1185">Reference proteome</keyword>
<feature type="transmembrane region" description="Helical" evidence="6">
    <location>
        <begin position="425"/>
        <end position="445"/>
    </location>
</feature>
<dbReference type="GO" id="GO:0015141">
    <property type="term" value="F:succinate transmembrane transporter activity"/>
    <property type="evidence" value="ECO:0007669"/>
    <property type="project" value="TreeGrafter"/>
</dbReference>
<evidence type="ECO:0000256" key="5">
    <source>
        <dbReference type="ARBA" id="ARBA00023136"/>
    </source>
</evidence>
<organism evidence="8 9">
    <name type="scientific">Glossina palpalis gambiensis</name>
    <dbReference type="NCBI Taxonomy" id="67801"/>
    <lineage>
        <taxon>Eukaryota</taxon>
        <taxon>Metazoa</taxon>
        <taxon>Ecdysozoa</taxon>
        <taxon>Arthropoda</taxon>
        <taxon>Hexapoda</taxon>
        <taxon>Insecta</taxon>
        <taxon>Pterygota</taxon>
        <taxon>Neoptera</taxon>
        <taxon>Endopterygota</taxon>
        <taxon>Diptera</taxon>
        <taxon>Brachycera</taxon>
        <taxon>Muscomorpha</taxon>
        <taxon>Hippoboscoidea</taxon>
        <taxon>Glossinidae</taxon>
        <taxon>Glossina</taxon>
    </lineage>
</organism>
<dbReference type="EMBL" id="JXJN01023596">
    <property type="status" value="NOT_ANNOTATED_CDS"/>
    <property type="molecule type" value="Genomic_DNA"/>
</dbReference>
<reference evidence="8" key="2">
    <citation type="submission" date="2020-05" db="UniProtKB">
        <authorList>
            <consortium name="EnsemblMetazoa"/>
        </authorList>
    </citation>
    <scope>IDENTIFICATION</scope>
    <source>
        <strain evidence="8">IAEA</strain>
    </source>
</reference>
<dbReference type="GO" id="GO:0005886">
    <property type="term" value="C:plasma membrane"/>
    <property type="evidence" value="ECO:0007669"/>
    <property type="project" value="TreeGrafter"/>
</dbReference>
<keyword evidence="3 6" id="KW-0812">Transmembrane</keyword>
<dbReference type="PANTHER" id="PTHR10283:SF82">
    <property type="entry name" value="SOLUTE CARRIER FAMILY 13 MEMBER 2"/>
    <property type="match status" value="1"/>
</dbReference>
<feature type="transmembrane region" description="Helical" evidence="6">
    <location>
        <begin position="300"/>
        <end position="319"/>
    </location>
</feature>
<feature type="transmembrane region" description="Helical" evidence="6">
    <location>
        <begin position="465"/>
        <end position="489"/>
    </location>
</feature>
<feature type="domain" description="Citrate transporter-like" evidence="7">
    <location>
        <begin position="53"/>
        <end position="432"/>
    </location>
</feature>
<feature type="transmembrane region" description="Helical" evidence="6">
    <location>
        <begin position="130"/>
        <end position="156"/>
    </location>
</feature>
<evidence type="ECO:0000256" key="2">
    <source>
        <dbReference type="ARBA" id="ARBA00022448"/>
    </source>
</evidence>
<evidence type="ECO:0000256" key="3">
    <source>
        <dbReference type="ARBA" id="ARBA00022692"/>
    </source>
</evidence>
<dbReference type="EMBL" id="JXJN01023595">
    <property type="status" value="NOT_ANNOTATED_CDS"/>
    <property type="molecule type" value="Genomic_DNA"/>
</dbReference>
<dbReference type="STRING" id="67801.A0A1B0C0G6"/>
<comment type="subcellular location">
    <subcellularLocation>
        <location evidence="1">Membrane</location>
        <topology evidence="1">Multi-pass membrane protein</topology>
    </subcellularLocation>
</comment>
<dbReference type="Pfam" id="PF03600">
    <property type="entry name" value="CitMHS"/>
    <property type="match status" value="1"/>
</dbReference>
<evidence type="ECO:0000313" key="8">
    <source>
        <dbReference type="EnsemblMetazoa" id="GPPI045898-PA"/>
    </source>
</evidence>
<proteinExistence type="predicted"/>
<reference evidence="9" key="1">
    <citation type="submission" date="2015-01" db="EMBL/GenBank/DDBJ databases">
        <authorList>
            <person name="Aksoy S."/>
            <person name="Warren W."/>
            <person name="Wilson R.K."/>
        </authorList>
    </citation>
    <scope>NUCLEOTIDE SEQUENCE [LARGE SCALE GENOMIC DNA]</scope>
    <source>
        <strain evidence="9">IAEA</strain>
    </source>
</reference>
<feature type="transmembrane region" description="Helical" evidence="6">
    <location>
        <begin position="95"/>
        <end position="118"/>
    </location>
</feature>
<dbReference type="GO" id="GO:0015137">
    <property type="term" value="F:citrate transmembrane transporter activity"/>
    <property type="evidence" value="ECO:0007669"/>
    <property type="project" value="TreeGrafter"/>
</dbReference>
<accession>A0A1B0C0G6</accession>
<feature type="transmembrane region" description="Helical" evidence="6">
    <location>
        <begin position="18"/>
        <end position="37"/>
    </location>
</feature>
<evidence type="ECO:0000256" key="4">
    <source>
        <dbReference type="ARBA" id="ARBA00022989"/>
    </source>
</evidence>
<feature type="transmembrane region" description="Helical" evidence="6">
    <location>
        <begin position="331"/>
        <end position="352"/>
    </location>
</feature>
<dbReference type="InterPro" id="IPR004680">
    <property type="entry name" value="Cit_transptr-like_dom"/>
</dbReference>
<name>A0A1B0C0G6_9MUSC</name>
<dbReference type="Proteomes" id="UP000092460">
    <property type="component" value="Unassembled WGS sequence"/>
</dbReference>
<dbReference type="AlphaFoldDB" id="A0A1B0C0G6"/>